<dbReference type="PROSITE" id="PS50297">
    <property type="entry name" value="ANK_REP_REGION"/>
    <property type="match status" value="3"/>
</dbReference>
<feature type="compositionally biased region" description="Basic and acidic residues" evidence="4">
    <location>
        <begin position="614"/>
        <end position="640"/>
    </location>
</feature>
<keyword evidence="1" id="KW-0677">Repeat</keyword>
<feature type="compositionally biased region" description="Low complexity" evidence="4">
    <location>
        <begin position="541"/>
        <end position="559"/>
    </location>
</feature>
<dbReference type="Proteomes" id="UP001210925">
    <property type="component" value="Unassembled WGS sequence"/>
</dbReference>
<evidence type="ECO:0000256" key="2">
    <source>
        <dbReference type="ARBA" id="ARBA00023043"/>
    </source>
</evidence>
<name>A0AAD5UHA2_9FUNG</name>
<dbReference type="Gene3D" id="1.25.40.20">
    <property type="entry name" value="Ankyrin repeat-containing domain"/>
    <property type="match status" value="2"/>
</dbReference>
<feature type="compositionally biased region" description="Basic and acidic residues" evidence="4">
    <location>
        <begin position="531"/>
        <end position="540"/>
    </location>
</feature>
<protein>
    <recommendedName>
        <fullName evidence="7">Ankyrin repeat protein</fullName>
    </recommendedName>
</protein>
<dbReference type="PANTHER" id="PTHR24134">
    <property type="entry name" value="ANKYRIN REPEAT-CONTAINING PROTEIN DDB_G0279043"/>
    <property type="match status" value="1"/>
</dbReference>
<dbReference type="PROSITE" id="PS50088">
    <property type="entry name" value="ANK_REPEAT"/>
    <property type="match status" value="3"/>
</dbReference>
<evidence type="ECO:0000256" key="1">
    <source>
        <dbReference type="ARBA" id="ARBA00022737"/>
    </source>
</evidence>
<feature type="compositionally biased region" description="Polar residues" evidence="4">
    <location>
        <begin position="269"/>
        <end position="285"/>
    </location>
</feature>
<evidence type="ECO:0000313" key="5">
    <source>
        <dbReference type="EMBL" id="KAJ3255640.1"/>
    </source>
</evidence>
<evidence type="ECO:0008006" key="7">
    <source>
        <dbReference type="Google" id="ProtNLM"/>
    </source>
</evidence>
<dbReference type="AlphaFoldDB" id="A0AAD5UHA2"/>
<dbReference type="EMBL" id="JADGKB010000063">
    <property type="protein sequence ID" value="KAJ3255640.1"/>
    <property type="molecule type" value="Genomic_DNA"/>
</dbReference>
<organism evidence="5 6">
    <name type="scientific">Boothiomyces macroporosus</name>
    <dbReference type="NCBI Taxonomy" id="261099"/>
    <lineage>
        <taxon>Eukaryota</taxon>
        <taxon>Fungi</taxon>
        <taxon>Fungi incertae sedis</taxon>
        <taxon>Chytridiomycota</taxon>
        <taxon>Chytridiomycota incertae sedis</taxon>
        <taxon>Chytridiomycetes</taxon>
        <taxon>Rhizophydiales</taxon>
        <taxon>Terramycetaceae</taxon>
        <taxon>Boothiomyces</taxon>
    </lineage>
</organism>
<dbReference type="SUPFAM" id="SSF48403">
    <property type="entry name" value="Ankyrin repeat"/>
    <property type="match status" value="1"/>
</dbReference>
<dbReference type="InterPro" id="IPR002110">
    <property type="entry name" value="Ankyrin_rpt"/>
</dbReference>
<keyword evidence="2 3" id="KW-0040">ANK repeat</keyword>
<gene>
    <name evidence="5" type="ORF">HK103_006165</name>
</gene>
<evidence type="ECO:0000256" key="3">
    <source>
        <dbReference type="PROSITE-ProRule" id="PRU00023"/>
    </source>
</evidence>
<sequence length="886" mass="98703">MDDEQLSQLLGFDVTDSSALEKAIFTSINEGNRVAILNIFQNYPSSTSILQILLTTTYPNKDHFYTHDPEVIRDADELLGESLENLNAIQIACILGEEDLAMDILQFVNDFTEEINAKKILFEFMGRIWGDGNTTLHLASFMGMSDLVQMMIELGAAVGKSNNRKYKPVDCAGDDITRSVFETVIEIDRAKRKNVVNGPTLTDLVTASPQGSQILSPQTPKGNQDGSPSLLAKKLEEEEAVVKGHTKSSSLDSGRRSPASSKTRRSRAGTVSNQPFKVDSLTRTDSSQSSLQKKPKKTVKFDKGVLLLHLCQYSDGSQESIDQVYACLGIKPNETTKSTFDVNNLCLPQQWLSPLHLACSHGRLEIVKILLTRTNAAVNIRDKEGWTPLHCASAEGHIEVINLLGKCQGSAFDADQSNKNWIYVFDGPIDLVPLNDDDDLPEDVALESKQKEIKAIFKGRILAKTDLLAKYPPKEVKESEEEEMEEEQEKEESAPLKKSFSDNLKRMGSVMKSSMRHQKREEDQNDEEEPEVKSESKSEVYEPQTAAAPIAETKTAAKAVPVKEPLKDAPVSKNAIQTDKKDEPKPVSTKPEATPVKKEETSAKLQQTQPIQLKTEKESKPLLRNELKATEVRIDDKSRAQNEPAATTTPTVLKENNKLQREEEKRKTTDIPPVTIPQPNTQQAVTLPEKEIVYEPEIVKTPLKAAQKTSSTSELRSPLRIEIVKNEEEQQPQVSFEQWKAANKHIMLGSPMTPKTPTDGSRKERLSYLRTKAKPNNELDLESAKHSVEQMRRPVELQRRSSKSNRDRPTINEQGSFGPSYYMNEHAPTGKVDSMKKAFAVEKEKSNGSIENLGGDAALPRMVSSVKDKIKMFQPSQKSSVAAKSK</sequence>
<keyword evidence="6" id="KW-1185">Reference proteome</keyword>
<accession>A0AAD5UHA2</accession>
<feature type="compositionally biased region" description="Acidic residues" evidence="4">
    <location>
        <begin position="478"/>
        <end position="490"/>
    </location>
</feature>
<evidence type="ECO:0000313" key="6">
    <source>
        <dbReference type="Proteomes" id="UP001210925"/>
    </source>
</evidence>
<comment type="caution">
    <text evidence="5">The sequence shown here is derived from an EMBL/GenBank/DDBJ whole genome shotgun (WGS) entry which is preliminary data.</text>
</comment>
<evidence type="ECO:0000256" key="4">
    <source>
        <dbReference type="SAM" id="MobiDB-lite"/>
    </source>
</evidence>
<reference evidence="5" key="1">
    <citation type="submission" date="2020-05" db="EMBL/GenBank/DDBJ databases">
        <title>Phylogenomic resolution of chytrid fungi.</title>
        <authorList>
            <person name="Stajich J.E."/>
            <person name="Amses K."/>
            <person name="Simmons R."/>
            <person name="Seto K."/>
            <person name="Myers J."/>
            <person name="Bonds A."/>
            <person name="Quandt C.A."/>
            <person name="Barry K."/>
            <person name="Liu P."/>
            <person name="Grigoriev I."/>
            <person name="Longcore J.E."/>
            <person name="James T.Y."/>
        </authorList>
    </citation>
    <scope>NUCLEOTIDE SEQUENCE</scope>
    <source>
        <strain evidence="5">PLAUS21</strain>
    </source>
</reference>
<feature type="compositionally biased region" description="Polar residues" evidence="4">
    <location>
        <begin position="603"/>
        <end position="612"/>
    </location>
</feature>
<feature type="compositionally biased region" description="Polar residues" evidence="4">
    <location>
        <begin position="206"/>
        <end position="227"/>
    </location>
</feature>
<feature type="region of interest" description="Disordered" evidence="4">
    <location>
        <begin position="770"/>
        <end position="828"/>
    </location>
</feature>
<feature type="repeat" description="ANK" evidence="3">
    <location>
        <begin position="384"/>
        <end position="404"/>
    </location>
</feature>
<feature type="region of interest" description="Disordered" evidence="4">
    <location>
        <begin position="206"/>
        <end position="295"/>
    </location>
</feature>
<dbReference type="InterPro" id="IPR036770">
    <property type="entry name" value="Ankyrin_rpt-contain_sf"/>
</dbReference>
<feature type="region of interest" description="Disordered" evidence="4">
    <location>
        <begin position="473"/>
        <end position="689"/>
    </location>
</feature>
<proteinExistence type="predicted"/>
<feature type="repeat" description="ANK" evidence="3">
    <location>
        <begin position="350"/>
        <end position="383"/>
    </location>
</feature>
<feature type="repeat" description="ANK" evidence="3">
    <location>
        <begin position="131"/>
        <end position="163"/>
    </location>
</feature>
<feature type="compositionally biased region" description="Basic and acidic residues" evidence="4">
    <location>
        <begin position="491"/>
        <end position="505"/>
    </location>
</feature>
<feature type="compositionally biased region" description="Basic and acidic residues" evidence="4">
    <location>
        <begin position="782"/>
        <end position="810"/>
    </location>
</feature>
<dbReference type="PANTHER" id="PTHR24134:SF9">
    <property type="entry name" value="ANKYRIN REPEAT AND SOCS BOX PROTEIN 8"/>
    <property type="match status" value="1"/>
</dbReference>
<dbReference type="Pfam" id="PF12796">
    <property type="entry name" value="Ank_2"/>
    <property type="match status" value="1"/>
</dbReference>
<feature type="compositionally biased region" description="Basic and acidic residues" evidence="4">
    <location>
        <begin position="233"/>
        <end position="242"/>
    </location>
</feature>
<dbReference type="SMART" id="SM00248">
    <property type="entry name" value="ANK"/>
    <property type="match status" value="4"/>
</dbReference>
<feature type="compositionally biased region" description="Basic and acidic residues" evidence="4">
    <location>
        <begin position="655"/>
        <end position="669"/>
    </location>
</feature>